<reference evidence="2" key="1">
    <citation type="submission" date="2021-03" db="EMBL/GenBank/DDBJ databases">
        <authorList>
            <person name="Tran Van P."/>
        </authorList>
    </citation>
    <scope>NUCLEOTIDE SEQUENCE</scope>
</reference>
<dbReference type="EMBL" id="CAJPIN010002627">
    <property type="protein sequence ID" value="CAG2055562.1"/>
    <property type="molecule type" value="Genomic_DNA"/>
</dbReference>
<name>A0ABN7NQ69_TIMPD</name>
<accession>A0ABN7NQ69</accession>
<organism evidence="2 3">
    <name type="scientific">Timema podura</name>
    <name type="common">Walking stick</name>
    <dbReference type="NCBI Taxonomy" id="61482"/>
    <lineage>
        <taxon>Eukaryota</taxon>
        <taxon>Metazoa</taxon>
        <taxon>Ecdysozoa</taxon>
        <taxon>Arthropoda</taxon>
        <taxon>Hexapoda</taxon>
        <taxon>Insecta</taxon>
        <taxon>Pterygota</taxon>
        <taxon>Neoptera</taxon>
        <taxon>Polyneoptera</taxon>
        <taxon>Phasmatodea</taxon>
        <taxon>Timematodea</taxon>
        <taxon>Timematoidea</taxon>
        <taxon>Timematidae</taxon>
        <taxon>Timema</taxon>
    </lineage>
</organism>
<proteinExistence type="predicted"/>
<feature type="region of interest" description="Disordered" evidence="1">
    <location>
        <begin position="226"/>
        <end position="281"/>
    </location>
</feature>
<evidence type="ECO:0000256" key="1">
    <source>
        <dbReference type="SAM" id="MobiDB-lite"/>
    </source>
</evidence>
<evidence type="ECO:0000313" key="3">
    <source>
        <dbReference type="Proteomes" id="UP001153148"/>
    </source>
</evidence>
<gene>
    <name evidence="2" type="ORF">TPAB3V08_LOCUS2565</name>
</gene>
<keyword evidence="3" id="KW-1185">Reference proteome</keyword>
<dbReference type="PANTHER" id="PTHR13530">
    <property type="entry name" value="TBC1 DOMAIN FAMILY MEMBER 7"/>
    <property type="match status" value="1"/>
</dbReference>
<evidence type="ECO:0000313" key="2">
    <source>
        <dbReference type="EMBL" id="CAG2055562.1"/>
    </source>
</evidence>
<dbReference type="Proteomes" id="UP001153148">
    <property type="component" value="Unassembled WGS sequence"/>
</dbReference>
<dbReference type="InterPro" id="IPR039842">
    <property type="entry name" value="TBC1D7"/>
</dbReference>
<comment type="caution">
    <text evidence="2">The sequence shown here is derived from an EMBL/GenBank/DDBJ whole genome shotgun (WGS) entry which is preliminary data.</text>
</comment>
<feature type="non-terminal residue" evidence="2">
    <location>
        <position position="312"/>
    </location>
</feature>
<sequence>MQQREHEYKDLHRALQFIGLINDDTPKPQMYPTNIESDVYHNFLCIANTVLEMLDNDVETYWLSKGFIHCVSKFEADVPRLTESILSLLEKEDNELFRCFVITLTTHDLLRICSYVAGCGLSCLPETPACTKYCFRASIINMDVLETRLAEPSFLPSAWIILVAHQTLLSSSRLVHPGSSPNPPPTWFTMKTRRTHLSASHLVRCGNSSNIPSNFLSSAKPLTFPPHHTQIGPTKKGYTSHSGKKEQARRQKEKSLCAPHKGYSPVASNSMSGLSRTPERPTVTPSFTLPLLREPINPPCLTSVSIILHCII</sequence>
<protein>
    <submittedName>
        <fullName evidence="2">Uncharacterized protein</fullName>
    </submittedName>
</protein>
<feature type="compositionally biased region" description="Polar residues" evidence="1">
    <location>
        <begin position="266"/>
        <end position="275"/>
    </location>
</feature>
<dbReference type="PANTHER" id="PTHR13530:SF3">
    <property type="entry name" value="TBC1 DOMAIN FAMILY MEMBER 7"/>
    <property type="match status" value="1"/>
</dbReference>
<feature type="compositionally biased region" description="Basic and acidic residues" evidence="1">
    <location>
        <begin position="243"/>
        <end position="255"/>
    </location>
</feature>